<sequence length="363" mass="41046">MEKNVFIHSFASVLPEFHLPQSRIVDWTLESHARSAGDFTDKFKDRLRHFTLTESHIRERYFECGEVDDEWDRHRIYKISEKNPNGSSIEERNHYFGEKAQRVFERLYLDKVPEHLIHVTCTGYVSPSPPQIYFSGKPSAPEITHAYHMGCYASLPSVRMAAAFSHQNETVDVVHTEMCSLHLDASLHTPEQMVVQTLFADGHIKYSVSQKKQGPSLKVLVIQEQLVPDSLSDMTWVPGTHGMMMTLSREVPIKIRDSIPAFVNGLCQKAGVKPNDVLENGIFAIHPGGPKIIEVVQKKLELNDKQVEASKKILFERGNMSSATLPHVWKEILDSRPENGKKILSLAFGPGLTVFGSLFEVSL</sequence>
<keyword evidence="2" id="KW-0808">Transferase</keyword>
<organism evidence="5 6">
    <name type="scientific">Peredibacter starrii</name>
    <dbReference type="NCBI Taxonomy" id="28202"/>
    <lineage>
        <taxon>Bacteria</taxon>
        <taxon>Pseudomonadati</taxon>
        <taxon>Bdellovibrionota</taxon>
        <taxon>Bacteriovoracia</taxon>
        <taxon>Bacteriovoracales</taxon>
        <taxon>Bacteriovoracaceae</taxon>
        <taxon>Peredibacter</taxon>
    </lineage>
</organism>
<dbReference type="Pfam" id="PF02797">
    <property type="entry name" value="Chal_sti_synt_C"/>
    <property type="match status" value="1"/>
</dbReference>
<dbReference type="RefSeq" id="WP_321392074.1">
    <property type="nucleotide sequence ID" value="NZ_CP139487.1"/>
</dbReference>
<keyword evidence="6" id="KW-1185">Reference proteome</keyword>
<dbReference type="Proteomes" id="UP001324634">
    <property type="component" value="Chromosome"/>
</dbReference>
<dbReference type="PANTHER" id="PTHR11877:SF46">
    <property type="entry name" value="TYPE III POLYKETIDE SYNTHASE A"/>
    <property type="match status" value="1"/>
</dbReference>
<dbReference type="EMBL" id="CP139487">
    <property type="protein sequence ID" value="WPU64061.1"/>
    <property type="molecule type" value="Genomic_DNA"/>
</dbReference>
<proteinExistence type="inferred from homology"/>
<evidence type="ECO:0000256" key="3">
    <source>
        <dbReference type="PIRSR" id="PIRSR000451-1"/>
    </source>
</evidence>
<protein>
    <submittedName>
        <fullName evidence="5">3-oxoacyl-[acyl-carrier-protein] synthase III C-terminal domain-containing protein</fullName>
    </submittedName>
</protein>
<dbReference type="KEGG" id="psti:SOO65_15295"/>
<dbReference type="GO" id="GO:0030639">
    <property type="term" value="P:polyketide biosynthetic process"/>
    <property type="evidence" value="ECO:0007669"/>
    <property type="project" value="TreeGrafter"/>
</dbReference>
<accession>A0AAX4HLF7</accession>
<name>A0AAX4HLF7_9BACT</name>
<dbReference type="InterPro" id="IPR016039">
    <property type="entry name" value="Thiolase-like"/>
</dbReference>
<evidence type="ECO:0000313" key="6">
    <source>
        <dbReference type="Proteomes" id="UP001324634"/>
    </source>
</evidence>
<dbReference type="InterPro" id="IPR011141">
    <property type="entry name" value="Polyketide_synthase_type-III"/>
</dbReference>
<dbReference type="InterPro" id="IPR012328">
    <property type="entry name" value="Chalcone/stilbene_synt_C"/>
</dbReference>
<evidence type="ECO:0000256" key="2">
    <source>
        <dbReference type="ARBA" id="ARBA00022679"/>
    </source>
</evidence>
<dbReference type="AlphaFoldDB" id="A0AAX4HLF7"/>
<comment type="similarity">
    <text evidence="1">Belongs to the thiolase-like superfamily. Chalcone/stilbene synthases family.</text>
</comment>
<feature type="domain" description="Chalcone/stilbene synthase C-terminal" evidence="4">
    <location>
        <begin position="224"/>
        <end position="358"/>
    </location>
</feature>
<evidence type="ECO:0000259" key="4">
    <source>
        <dbReference type="Pfam" id="PF02797"/>
    </source>
</evidence>
<gene>
    <name evidence="5" type="ORF">SOO65_15295</name>
</gene>
<feature type="active site" description="Acyl-thioester intermediate" evidence="3">
    <location>
        <position position="151"/>
    </location>
</feature>
<dbReference type="Gene3D" id="3.40.47.10">
    <property type="match status" value="1"/>
</dbReference>
<dbReference type="SUPFAM" id="SSF53901">
    <property type="entry name" value="Thiolase-like"/>
    <property type="match status" value="2"/>
</dbReference>
<reference evidence="5 6" key="1">
    <citation type="submission" date="2023-11" db="EMBL/GenBank/DDBJ databases">
        <title>Peredibacter starrii A3.12.</title>
        <authorList>
            <person name="Mitchell R.J."/>
        </authorList>
    </citation>
    <scope>NUCLEOTIDE SEQUENCE [LARGE SCALE GENOMIC DNA]</scope>
    <source>
        <strain evidence="5 6">A3.12</strain>
    </source>
</reference>
<dbReference type="GO" id="GO:0016747">
    <property type="term" value="F:acyltransferase activity, transferring groups other than amino-acyl groups"/>
    <property type="evidence" value="ECO:0007669"/>
    <property type="project" value="InterPro"/>
</dbReference>
<dbReference type="PIRSF" id="PIRSF000451">
    <property type="entry name" value="PKS_III"/>
    <property type="match status" value="1"/>
</dbReference>
<evidence type="ECO:0000256" key="1">
    <source>
        <dbReference type="ARBA" id="ARBA00005531"/>
    </source>
</evidence>
<dbReference type="PANTHER" id="PTHR11877">
    <property type="entry name" value="HYDROXYMETHYLGLUTARYL-COA SYNTHASE"/>
    <property type="match status" value="1"/>
</dbReference>
<evidence type="ECO:0000313" key="5">
    <source>
        <dbReference type="EMBL" id="WPU64061.1"/>
    </source>
</evidence>